<dbReference type="Proteomes" id="UP001501456">
    <property type="component" value="Unassembled WGS sequence"/>
</dbReference>
<name>A0ABP7H7G5_9FLAO</name>
<reference evidence="2" key="1">
    <citation type="journal article" date="2019" name="Int. J. Syst. Evol. Microbiol.">
        <title>The Global Catalogue of Microorganisms (GCM) 10K type strain sequencing project: providing services to taxonomists for standard genome sequencing and annotation.</title>
        <authorList>
            <consortium name="The Broad Institute Genomics Platform"/>
            <consortium name="The Broad Institute Genome Sequencing Center for Infectious Disease"/>
            <person name="Wu L."/>
            <person name="Ma J."/>
        </authorList>
    </citation>
    <scope>NUCLEOTIDE SEQUENCE [LARGE SCALE GENOMIC DNA]</scope>
    <source>
        <strain evidence="2">JCM 17525</strain>
    </source>
</reference>
<proteinExistence type="predicted"/>
<dbReference type="Pfam" id="PF12843">
    <property type="entry name" value="QSregVF_b"/>
    <property type="match status" value="1"/>
</dbReference>
<accession>A0ABP7H7G5</accession>
<sequence length="79" mass="9422">MNLQPNKDFLIKLAHTKMPYGKYKDRYLIDLPEYYVVWYHSKGFPKGALGDMLQTVYELKVNGLEELVRNIRNNFPQEK</sequence>
<dbReference type="EMBL" id="BAABBI010000002">
    <property type="protein sequence ID" value="GAA3786217.1"/>
    <property type="molecule type" value="Genomic_DNA"/>
</dbReference>
<protein>
    <submittedName>
        <fullName evidence="1">DUF3820 family protein</fullName>
    </submittedName>
</protein>
<evidence type="ECO:0000313" key="2">
    <source>
        <dbReference type="Proteomes" id="UP001501456"/>
    </source>
</evidence>
<dbReference type="InterPro" id="IPR024530">
    <property type="entry name" value="QSregVF_b"/>
</dbReference>
<dbReference type="RefSeq" id="WP_344729763.1">
    <property type="nucleotide sequence ID" value="NZ_BAABBI010000002.1"/>
</dbReference>
<keyword evidence="2" id="KW-1185">Reference proteome</keyword>
<comment type="caution">
    <text evidence="1">The sequence shown here is derived from an EMBL/GenBank/DDBJ whole genome shotgun (WGS) entry which is preliminary data.</text>
</comment>
<gene>
    <name evidence="1" type="ORF">GCM10022271_18530</name>
</gene>
<evidence type="ECO:0000313" key="1">
    <source>
        <dbReference type="EMBL" id="GAA3786217.1"/>
    </source>
</evidence>
<organism evidence="1 2">
    <name type="scientific">Corallibacter vietnamensis</name>
    <dbReference type="NCBI Taxonomy" id="904130"/>
    <lineage>
        <taxon>Bacteria</taxon>
        <taxon>Pseudomonadati</taxon>
        <taxon>Bacteroidota</taxon>
        <taxon>Flavobacteriia</taxon>
        <taxon>Flavobacteriales</taxon>
        <taxon>Flavobacteriaceae</taxon>
        <taxon>Corallibacter</taxon>
    </lineage>
</organism>